<keyword evidence="5" id="KW-0378">Hydrolase</keyword>
<dbReference type="Pfam" id="PF17148">
    <property type="entry name" value="DUF5117"/>
    <property type="match status" value="1"/>
</dbReference>
<dbReference type="SUPFAM" id="SSF55486">
    <property type="entry name" value="Metalloproteases ('zincins'), catalytic domain"/>
    <property type="match status" value="1"/>
</dbReference>
<dbReference type="PANTHER" id="PTHR38478:SF1">
    <property type="entry name" value="ZINC DEPENDENT METALLOPROTEASE DOMAIN LIPOPROTEIN"/>
    <property type="match status" value="1"/>
</dbReference>
<dbReference type="InterPro" id="IPR033413">
    <property type="entry name" value="DUF5117"/>
</dbReference>
<dbReference type="RefSeq" id="WP_112570397.1">
    <property type="nucleotide sequence ID" value="NZ_CP043450.1"/>
</dbReference>
<gene>
    <name evidence="5" type="ORF">DEO27_008290</name>
</gene>
<evidence type="ECO:0000256" key="1">
    <source>
        <dbReference type="SAM" id="SignalP"/>
    </source>
</evidence>
<dbReference type="PANTHER" id="PTHR38478">
    <property type="entry name" value="PEPTIDASE M1A AND M12B"/>
    <property type="match status" value="1"/>
</dbReference>
<dbReference type="CDD" id="cd04276">
    <property type="entry name" value="ZnMc_MMP_like_2"/>
    <property type="match status" value="1"/>
</dbReference>
<evidence type="ECO:0000259" key="3">
    <source>
        <dbReference type="Pfam" id="PF17148"/>
    </source>
</evidence>
<keyword evidence="5" id="KW-0482">Metalloprotease</keyword>
<keyword evidence="1" id="KW-0732">Signal</keyword>
<feature type="domain" description="EcxA zinc-binding" evidence="2">
    <location>
        <begin position="431"/>
        <end position="740"/>
    </location>
</feature>
<name>A0A5C1HY04_9SPHI</name>
<keyword evidence="5" id="KW-0645">Protease</keyword>
<dbReference type="AlphaFoldDB" id="A0A5C1HY04"/>
<evidence type="ECO:0000313" key="6">
    <source>
        <dbReference type="Proteomes" id="UP000251402"/>
    </source>
</evidence>
<dbReference type="OrthoDB" id="9776599at2"/>
<dbReference type="InterPro" id="IPR034032">
    <property type="entry name" value="Zn_MMP-like_bac"/>
</dbReference>
<feature type="domain" description="DUF5117" evidence="3">
    <location>
        <begin position="112"/>
        <end position="298"/>
    </location>
</feature>
<organism evidence="5 6">
    <name type="scientific">Mucilaginibacter rubeus</name>
    <dbReference type="NCBI Taxonomy" id="2027860"/>
    <lineage>
        <taxon>Bacteria</taxon>
        <taxon>Pseudomonadati</taxon>
        <taxon>Bacteroidota</taxon>
        <taxon>Sphingobacteriia</taxon>
        <taxon>Sphingobacteriales</taxon>
        <taxon>Sphingobacteriaceae</taxon>
        <taxon>Mucilaginibacter</taxon>
    </lineage>
</organism>
<dbReference type="EMBL" id="CP043450">
    <property type="protein sequence ID" value="QEM10020.1"/>
    <property type="molecule type" value="Genomic_DNA"/>
</dbReference>
<dbReference type="GO" id="GO:0008237">
    <property type="term" value="F:metallopeptidase activity"/>
    <property type="evidence" value="ECO:0007669"/>
    <property type="project" value="UniProtKB-KW"/>
</dbReference>
<dbReference type="Proteomes" id="UP000251402">
    <property type="component" value="Chromosome"/>
</dbReference>
<dbReference type="Pfam" id="PF17162">
    <property type="entry name" value="DUF5118"/>
    <property type="match status" value="1"/>
</dbReference>
<dbReference type="InterPro" id="IPR032534">
    <property type="entry name" value="EcxA_zinc-bd"/>
</dbReference>
<reference evidence="5" key="1">
    <citation type="submission" date="2019-08" db="EMBL/GenBank/DDBJ databases">
        <title>Comparative genome analysis confer to the adaptation heavy metal polluted environment.</title>
        <authorList>
            <person name="Li Y."/>
        </authorList>
    </citation>
    <scope>NUCLEOTIDE SEQUENCE [LARGE SCALE GENOMIC DNA]</scope>
    <source>
        <strain evidence="5">P1</strain>
    </source>
</reference>
<dbReference type="Pfam" id="PF16313">
    <property type="entry name" value="DUF4953"/>
    <property type="match status" value="1"/>
</dbReference>
<sequence>MKNYIKKLLFLGLLALTAHSSFGQTGRGWPFNLFSKKDTVKKDTVAKVVPRQALKSYASVITKAFKTQNGLFSVHSSKDIIYFEIPDSLLKRDIMVINRLTKAPAGLGMYPGEELDENTIRFEKTQDSSIRILYHLIINEVDSADVISRAVRDASVDPVAISFPIVCYGKDSKSYVIDASKFLKDRSMVNNIDQSTQIAKGVNTFSMKDYRVESIHVYPENVEISISKNMDSKLVPATTPQLTVESHTSFIVLPQVPMRRRLADQRVGYFVDKHFAFNDQQQRSEIKNFIVRWRLEPKPEDVERWKKGELVEPSKPIVIYVDPATPKQWRPYLVAGINDWQKAFEQAGFKNAIIGKEWPENDTTMHMDDARYSMINYFPSDVANAYGPNIHDPRSGEIIQTHIGWYHNVMSLLHDWYMVQASAVDPAARKPKFDEKLMGELVRFVSSHEVGHTLGLRHNFGSSSLTPVDSLRSNSYLTKYGHTASIMDYARFNYVAQPEDHIEQKNLFPRIGDYDRWAIEWGYKYSGANTEDEDKKIMNGWIMNKSGSGKRTWYGDGETRKWDPRSQTEDLGDNAMKASAYGIRNLQRIVPNLVNWTKGEGGVNNNLLTMYKAVQSQYFNYMGHVLKNVAGLYYNPKSEEEKGLVYVPVSRNRQIEALAFFNQYLFKTPEWLLDKSVMARIEAPADPDFISDTQIRVLNTLLDFGTLGRMQALVNKFGTKAVPVDDFVAVIHKGIWKEIETDKAIKVDKYRRNLQKAYLGNLIAMLTSKESESAENDAFSIVKADLYKLQTELKRAIPRSTDKLTTYHLQDLERRIESMLRLS</sequence>
<keyword evidence="6" id="KW-1185">Reference proteome</keyword>
<dbReference type="InterPro" id="IPR033428">
    <property type="entry name" value="DUF5118"/>
</dbReference>
<proteinExistence type="predicted"/>
<protein>
    <submittedName>
        <fullName evidence="5">Zinc-dependent metalloprotease</fullName>
    </submittedName>
</protein>
<accession>A0A5C1HY04</accession>
<dbReference type="GO" id="GO:0006508">
    <property type="term" value="P:proteolysis"/>
    <property type="evidence" value="ECO:0007669"/>
    <property type="project" value="UniProtKB-KW"/>
</dbReference>
<evidence type="ECO:0000313" key="5">
    <source>
        <dbReference type="EMBL" id="QEM10020.1"/>
    </source>
</evidence>
<feature type="chain" id="PRO_5023135371" evidence="1">
    <location>
        <begin position="24"/>
        <end position="823"/>
    </location>
</feature>
<evidence type="ECO:0000259" key="4">
    <source>
        <dbReference type="Pfam" id="PF17162"/>
    </source>
</evidence>
<feature type="signal peptide" evidence="1">
    <location>
        <begin position="1"/>
        <end position="23"/>
    </location>
</feature>
<feature type="domain" description="DUF5118" evidence="4">
    <location>
        <begin position="55"/>
        <end position="102"/>
    </location>
</feature>
<evidence type="ECO:0000259" key="2">
    <source>
        <dbReference type="Pfam" id="PF16313"/>
    </source>
</evidence>
<dbReference type="KEGG" id="mrub:DEO27_008290"/>